<reference evidence="4" key="1">
    <citation type="journal article" date="2019" name="Int. J. Syst. Evol. Microbiol.">
        <title>The Global Catalogue of Microorganisms (GCM) 10K type strain sequencing project: providing services to taxonomists for standard genome sequencing and annotation.</title>
        <authorList>
            <consortium name="The Broad Institute Genomics Platform"/>
            <consortium name="The Broad Institute Genome Sequencing Center for Infectious Disease"/>
            <person name="Wu L."/>
            <person name="Ma J."/>
        </authorList>
    </citation>
    <scope>NUCLEOTIDE SEQUENCE [LARGE SCALE GENOMIC DNA]</scope>
    <source>
        <strain evidence="4">JCM 17986</strain>
    </source>
</reference>
<dbReference type="InterPro" id="IPR012334">
    <property type="entry name" value="Pectin_lyas_fold"/>
</dbReference>
<dbReference type="InterPro" id="IPR011050">
    <property type="entry name" value="Pectin_lyase_fold/virulence"/>
</dbReference>
<gene>
    <name evidence="3" type="ORF">GCM10023205_69290</name>
</gene>
<evidence type="ECO:0000256" key="1">
    <source>
        <dbReference type="SAM" id="MobiDB-lite"/>
    </source>
</evidence>
<dbReference type="RefSeq" id="WP_345679766.1">
    <property type="nucleotide sequence ID" value="NZ_BAABHS010000035.1"/>
</dbReference>
<dbReference type="SUPFAM" id="SSF51126">
    <property type="entry name" value="Pectin lyase-like"/>
    <property type="match status" value="1"/>
</dbReference>
<protein>
    <recommendedName>
        <fullName evidence="2">Right handed beta helix domain-containing protein</fullName>
    </recommendedName>
</protein>
<evidence type="ECO:0000313" key="4">
    <source>
        <dbReference type="Proteomes" id="UP001500466"/>
    </source>
</evidence>
<organism evidence="3 4">
    <name type="scientific">Yinghuangia aomiensis</name>
    <dbReference type="NCBI Taxonomy" id="676205"/>
    <lineage>
        <taxon>Bacteria</taxon>
        <taxon>Bacillati</taxon>
        <taxon>Actinomycetota</taxon>
        <taxon>Actinomycetes</taxon>
        <taxon>Kitasatosporales</taxon>
        <taxon>Streptomycetaceae</taxon>
        <taxon>Yinghuangia</taxon>
    </lineage>
</organism>
<sequence>MAASAPASGSAHRRHPSRPRRRRRGLIAWCAAVAAGVLVGTGACSDLPHDSGSAAPKNSSGGHTYYISASGDDGNSGTSSKNAWKTLARADQAKYKAGDWLLLRGGDRFTGTLSLGPGEAGNPTLPTVVASYGKDGRATIAAAGTDGISVYNTAGVVIRDLVLVGDPAAYASQTGISFFTDLPGAVKLEHAAVQHVDVSSFKTAVSAGSTTTSGFRDVQVTNSVLHGNHEAGLVTYGMPYDDAAPAYSNEQVVVTGVEVYDSAGDPTARDRHTGDGIVLGSVRGGVIRSSSAHDNGTHASADSLFGPEGIWTYDSTGMLIEHNTSYRNHTGSNVDGGGFGMDVNVSASTMQYNLSFQNDGPGFLVYTSRNNKAQTGDIVRFNISSNDARKLPWDAGIEAHGTAVHDLQIYQNTVVMTSQGAQPAPALRLRKGLAGTSIRNNILITDGTAPAVVSDVGYGPDAVAMQGNNYFTGTSSTGLVSWGGNTMDTLDAWRSADKQELLNGRATGLAVDPCLAGGSAPVVSGPNDAGVMVPICPAVNGKGVDLKALGVDPSVLVDYYGKPLAVPPVIGVSNPAVKK</sequence>
<accession>A0ABP9I6B2</accession>
<keyword evidence="4" id="KW-1185">Reference proteome</keyword>
<dbReference type="EMBL" id="BAABHS010000035">
    <property type="protein sequence ID" value="GAA4988473.1"/>
    <property type="molecule type" value="Genomic_DNA"/>
</dbReference>
<dbReference type="Gene3D" id="2.160.20.10">
    <property type="entry name" value="Single-stranded right-handed beta-helix, Pectin lyase-like"/>
    <property type="match status" value="1"/>
</dbReference>
<comment type="caution">
    <text evidence="3">The sequence shown here is derived from an EMBL/GenBank/DDBJ whole genome shotgun (WGS) entry which is preliminary data.</text>
</comment>
<dbReference type="Pfam" id="PF13229">
    <property type="entry name" value="Beta_helix"/>
    <property type="match status" value="1"/>
</dbReference>
<evidence type="ECO:0000259" key="2">
    <source>
        <dbReference type="Pfam" id="PF13229"/>
    </source>
</evidence>
<feature type="domain" description="Right handed beta helix" evidence="2">
    <location>
        <begin position="218"/>
        <end position="372"/>
    </location>
</feature>
<name>A0ABP9I6B2_9ACTN</name>
<feature type="compositionally biased region" description="Basic residues" evidence="1">
    <location>
        <begin position="11"/>
        <end position="22"/>
    </location>
</feature>
<evidence type="ECO:0000313" key="3">
    <source>
        <dbReference type="EMBL" id="GAA4988473.1"/>
    </source>
</evidence>
<dbReference type="InterPro" id="IPR039448">
    <property type="entry name" value="Beta_helix"/>
</dbReference>
<feature type="region of interest" description="Disordered" evidence="1">
    <location>
        <begin position="1"/>
        <end position="22"/>
    </location>
</feature>
<dbReference type="Proteomes" id="UP001500466">
    <property type="component" value="Unassembled WGS sequence"/>
</dbReference>
<proteinExistence type="predicted"/>